<keyword evidence="2" id="KW-1185">Reference proteome</keyword>
<evidence type="ECO:0000313" key="1">
    <source>
        <dbReference type="EMBL" id="KAJ9068651.1"/>
    </source>
</evidence>
<evidence type="ECO:0000313" key="2">
    <source>
        <dbReference type="Proteomes" id="UP001165960"/>
    </source>
</evidence>
<organism evidence="1 2">
    <name type="scientific">Entomophthora muscae</name>
    <dbReference type="NCBI Taxonomy" id="34485"/>
    <lineage>
        <taxon>Eukaryota</taxon>
        <taxon>Fungi</taxon>
        <taxon>Fungi incertae sedis</taxon>
        <taxon>Zoopagomycota</taxon>
        <taxon>Entomophthoromycotina</taxon>
        <taxon>Entomophthoromycetes</taxon>
        <taxon>Entomophthorales</taxon>
        <taxon>Entomophthoraceae</taxon>
        <taxon>Entomophthora</taxon>
    </lineage>
</organism>
<gene>
    <name evidence="1" type="primary">RET2_3</name>
    <name evidence="1" type="ORF">DSO57_1026533</name>
</gene>
<comment type="caution">
    <text evidence="1">The sequence shown here is derived from an EMBL/GenBank/DDBJ whole genome shotgun (WGS) entry which is preliminary data.</text>
</comment>
<protein>
    <submittedName>
        <fullName evidence="1">Coatomer subunit delta</fullName>
    </submittedName>
</protein>
<sequence length="490" mass="54199">MVVLAASICTVSGKVLLSRQFVEVPRSRIEGLLAAFPKLIGAGSQHTVVETESIRYVYQSIGNLFLVLLSNRQSNILQDIETLRLLGQVVSKVCHSTEEEKILASAFELLSAFDEIVSLGYRDTVTLSQLSTIIEIGSHEERIQEIIAQNKEKEAKEKMKEKIKMMDEQKKRDALGARQTKNSYAPVSTSYQAPRPTPASQDRPSTSFKPKASGGGMKLGFAPKNDFISSQLEYDEVDEVEDTSANPEGTDCIHFQLEEKVMVQTERDGSLSSFELRGDLSVQVSDSEFLPFQAQIEPPVLEGVQFMTNPKMDKALFNNERILALKDSSKGYPINQNVGILKWKLSSKEPTTLPFSVICWISPSDGGACDVDIEVTLENEGHSFEDLTLSIPLPDGVDPDVGNCDGSYELQDGALSWEVSTLNYETKEAALHFQCHSDDQGDCFFPILVTFSTDKLLSGLQVVEVLHSESNAALTFAQHETFFAEEFVIS</sequence>
<dbReference type="Proteomes" id="UP001165960">
    <property type="component" value="Unassembled WGS sequence"/>
</dbReference>
<reference evidence="1" key="1">
    <citation type="submission" date="2022-04" db="EMBL/GenBank/DDBJ databases">
        <title>Genome of the entomopathogenic fungus Entomophthora muscae.</title>
        <authorList>
            <person name="Elya C."/>
            <person name="Lovett B.R."/>
            <person name="Lee E."/>
            <person name="Macias A.M."/>
            <person name="Hajek A.E."/>
            <person name="De Bivort B.L."/>
            <person name="Kasson M.T."/>
            <person name="De Fine Licht H.H."/>
            <person name="Stajich J.E."/>
        </authorList>
    </citation>
    <scope>NUCLEOTIDE SEQUENCE</scope>
    <source>
        <strain evidence="1">Berkeley</strain>
    </source>
</reference>
<proteinExistence type="predicted"/>
<dbReference type="EMBL" id="QTSX02003706">
    <property type="protein sequence ID" value="KAJ9068651.1"/>
    <property type="molecule type" value="Genomic_DNA"/>
</dbReference>
<accession>A0ACC2T2B3</accession>
<name>A0ACC2T2B3_9FUNG</name>